<gene>
    <name evidence="2" type="ORF">EV382_2918</name>
</gene>
<dbReference type="InterPro" id="IPR000944">
    <property type="entry name" value="Tscrpt_reg_Rrf2"/>
</dbReference>
<dbReference type="Proteomes" id="UP000293781">
    <property type="component" value="Unassembled WGS sequence"/>
</dbReference>
<name>A0A4Q7UEI5_9ACTN</name>
<dbReference type="AlphaFoldDB" id="A0A4Q7UEI5"/>
<comment type="caution">
    <text evidence="2">The sequence shown here is derived from an EMBL/GenBank/DDBJ whole genome shotgun (WGS) entry which is preliminary data.</text>
</comment>
<dbReference type="InterPro" id="IPR036388">
    <property type="entry name" value="WH-like_DNA-bd_sf"/>
</dbReference>
<keyword evidence="1" id="KW-0238">DNA-binding</keyword>
<dbReference type="Pfam" id="PF02082">
    <property type="entry name" value="Rrf2"/>
    <property type="match status" value="1"/>
</dbReference>
<dbReference type="Gene3D" id="1.10.10.10">
    <property type="entry name" value="Winged helix-like DNA-binding domain superfamily/Winged helix DNA-binding domain"/>
    <property type="match status" value="1"/>
</dbReference>
<dbReference type="PANTHER" id="PTHR33221:SF5">
    <property type="entry name" value="HTH-TYPE TRANSCRIPTIONAL REGULATOR ISCR"/>
    <property type="match status" value="1"/>
</dbReference>
<evidence type="ECO:0000313" key="2">
    <source>
        <dbReference type="EMBL" id="RZT79687.1"/>
    </source>
</evidence>
<protein>
    <submittedName>
        <fullName evidence="2">BadM/Rrf2 family transcriptional regulator</fullName>
    </submittedName>
</protein>
<dbReference type="GO" id="GO:0005829">
    <property type="term" value="C:cytosol"/>
    <property type="evidence" value="ECO:0007669"/>
    <property type="project" value="TreeGrafter"/>
</dbReference>
<reference evidence="2 3" key="1">
    <citation type="submission" date="2019-02" db="EMBL/GenBank/DDBJ databases">
        <title>Sequencing the genomes of 1000 actinobacteria strains.</title>
        <authorList>
            <person name="Klenk H.-P."/>
        </authorList>
    </citation>
    <scope>NUCLEOTIDE SEQUENCE [LARGE SCALE GENOMIC DNA]</scope>
    <source>
        <strain evidence="2 3">DSM 45888</strain>
    </source>
</reference>
<organism evidence="2 3">
    <name type="scientific">Micromonospora violae</name>
    <dbReference type="NCBI Taxonomy" id="1278207"/>
    <lineage>
        <taxon>Bacteria</taxon>
        <taxon>Bacillati</taxon>
        <taxon>Actinomycetota</taxon>
        <taxon>Actinomycetes</taxon>
        <taxon>Micromonosporales</taxon>
        <taxon>Micromonosporaceae</taxon>
        <taxon>Micromonospora</taxon>
    </lineage>
</organism>
<evidence type="ECO:0000313" key="3">
    <source>
        <dbReference type="Proteomes" id="UP000293781"/>
    </source>
</evidence>
<dbReference type="GO" id="GO:0003700">
    <property type="term" value="F:DNA-binding transcription factor activity"/>
    <property type="evidence" value="ECO:0007669"/>
    <property type="project" value="TreeGrafter"/>
</dbReference>
<dbReference type="PROSITE" id="PS01332">
    <property type="entry name" value="HTH_RRF2_1"/>
    <property type="match status" value="1"/>
</dbReference>
<dbReference type="OrthoDB" id="9808360at2"/>
<dbReference type="SUPFAM" id="SSF46785">
    <property type="entry name" value="Winged helix' DNA-binding domain"/>
    <property type="match status" value="1"/>
</dbReference>
<dbReference type="NCBIfam" id="TIGR00738">
    <property type="entry name" value="rrf2_super"/>
    <property type="match status" value="1"/>
</dbReference>
<keyword evidence="3" id="KW-1185">Reference proteome</keyword>
<accession>A0A4Q7UEI5</accession>
<dbReference type="PANTHER" id="PTHR33221">
    <property type="entry name" value="WINGED HELIX-TURN-HELIX TRANSCRIPTIONAL REGULATOR, RRF2 FAMILY"/>
    <property type="match status" value="1"/>
</dbReference>
<proteinExistence type="predicted"/>
<evidence type="ECO:0000256" key="1">
    <source>
        <dbReference type="ARBA" id="ARBA00023125"/>
    </source>
</evidence>
<sequence>MHISARADYAVRAMVTAASYPDGPVKAAKLAEDQDIPLSFLHGILLDLRRAGLMFSQRGGGGGYALARPAGEISVGDILRTLQGSLSTVRGMPSQQVAYEGVAAGLPELWRSIEAAIAEVVDRATLTDVLVGQRSPVDLPPPPS</sequence>
<dbReference type="RefSeq" id="WP_130402286.1">
    <property type="nucleotide sequence ID" value="NZ_SHKK01000001.1"/>
</dbReference>
<dbReference type="InterPro" id="IPR036390">
    <property type="entry name" value="WH_DNA-bd_sf"/>
</dbReference>
<dbReference type="GO" id="GO:0003677">
    <property type="term" value="F:DNA binding"/>
    <property type="evidence" value="ECO:0007669"/>
    <property type="project" value="UniProtKB-KW"/>
</dbReference>
<dbReference type="EMBL" id="SHKK01000001">
    <property type="protein sequence ID" value="RZT79687.1"/>
    <property type="molecule type" value="Genomic_DNA"/>
</dbReference>
<dbReference type="InterPro" id="IPR030489">
    <property type="entry name" value="TR_Rrf2-type_CS"/>
</dbReference>
<dbReference type="PROSITE" id="PS51197">
    <property type="entry name" value="HTH_RRF2_2"/>
    <property type="match status" value="1"/>
</dbReference>